<dbReference type="Pfam" id="PF04978">
    <property type="entry name" value="MST"/>
    <property type="match status" value="1"/>
</dbReference>
<evidence type="ECO:0000313" key="1">
    <source>
        <dbReference type="EMBL" id="GGB20043.1"/>
    </source>
</evidence>
<dbReference type="SUPFAM" id="SSF109854">
    <property type="entry name" value="DinB/YfiT-like putative metalloenzymes"/>
    <property type="match status" value="1"/>
</dbReference>
<protein>
    <recommendedName>
        <fullName evidence="3">DinB superfamily protein</fullName>
    </recommendedName>
</protein>
<proteinExistence type="predicted"/>
<keyword evidence="2" id="KW-1185">Reference proteome</keyword>
<sequence>MSDDGGHTREWQLAALDTADRCWDGIVAVVTDMTESTVNQRLSIPGSNSVFAIAHHCVEMTRWWLGTFGCGLDLPRDRAGEFEATGTRDELLARIAAVRSESSVWTQQMLDVGIAGRDARGTTADVDLATVSAQWVVLHVIHELAQHLGQMQITRDAVRA</sequence>
<evidence type="ECO:0000313" key="2">
    <source>
        <dbReference type="Proteomes" id="UP000621454"/>
    </source>
</evidence>
<dbReference type="EMBL" id="BMGC01000002">
    <property type="protein sequence ID" value="GGB20043.1"/>
    <property type="molecule type" value="Genomic_DNA"/>
</dbReference>
<accession>A0A916WQG1</accession>
<dbReference type="AlphaFoldDB" id="A0A916WQG1"/>
<dbReference type="InterPro" id="IPR007061">
    <property type="entry name" value="MST-like"/>
</dbReference>
<dbReference type="Proteomes" id="UP000621454">
    <property type="component" value="Unassembled WGS sequence"/>
</dbReference>
<gene>
    <name evidence="1" type="ORF">GCM10011489_05270</name>
</gene>
<comment type="caution">
    <text evidence="1">The sequence shown here is derived from an EMBL/GenBank/DDBJ whole genome shotgun (WGS) entry which is preliminary data.</text>
</comment>
<dbReference type="RefSeq" id="WP_188585005.1">
    <property type="nucleotide sequence ID" value="NZ_BMGC01000002.1"/>
</dbReference>
<dbReference type="InterPro" id="IPR034660">
    <property type="entry name" value="DinB/YfiT-like"/>
</dbReference>
<reference evidence="1" key="1">
    <citation type="journal article" date="2014" name="Int. J. Syst. Evol. Microbiol.">
        <title>Complete genome sequence of Corynebacterium casei LMG S-19264T (=DSM 44701T), isolated from a smear-ripened cheese.</title>
        <authorList>
            <consortium name="US DOE Joint Genome Institute (JGI-PGF)"/>
            <person name="Walter F."/>
            <person name="Albersmeier A."/>
            <person name="Kalinowski J."/>
            <person name="Ruckert C."/>
        </authorList>
    </citation>
    <scope>NUCLEOTIDE SEQUENCE</scope>
    <source>
        <strain evidence="1">CGMCC 1.12827</strain>
    </source>
</reference>
<organism evidence="1 2">
    <name type="scientific">Gordonia jinhuaensis</name>
    <dbReference type="NCBI Taxonomy" id="1517702"/>
    <lineage>
        <taxon>Bacteria</taxon>
        <taxon>Bacillati</taxon>
        <taxon>Actinomycetota</taxon>
        <taxon>Actinomycetes</taxon>
        <taxon>Mycobacteriales</taxon>
        <taxon>Gordoniaceae</taxon>
        <taxon>Gordonia</taxon>
    </lineage>
</organism>
<evidence type="ECO:0008006" key="3">
    <source>
        <dbReference type="Google" id="ProtNLM"/>
    </source>
</evidence>
<name>A0A916WQG1_9ACTN</name>
<reference evidence="1" key="2">
    <citation type="submission" date="2020-09" db="EMBL/GenBank/DDBJ databases">
        <authorList>
            <person name="Sun Q."/>
            <person name="Zhou Y."/>
        </authorList>
    </citation>
    <scope>NUCLEOTIDE SEQUENCE</scope>
    <source>
        <strain evidence="1">CGMCC 1.12827</strain>
    </source>
</reference>
<dbReference type="Gene3D" id="1.20.120.450">
    <property type="entry name" value="dinb family like domain"/>
    <property type="match status" value="1"/>
</dbReference>